<dbReference type="AlphaFoldDB" id="A0A7R8UFY1"/>
<feature type="region of interest" description="Disordered" evidence="1">
    <location>
        <begin position="109"/>
        <end position="150"/>
    </location>
</feature>
<evidence type="ECO:0000256" key="1">
    <source>
        <dbReference type="SAM" id="MobiDB-lite"/>
    </source>
</evidence>
<dbReference type="Proteomes" id="UP000594454">
    <property type="component" value="Chromosome 1"/>
</dbReference>
<evidence type="ECO:0000313" key="4">
    <source>
        <dbReference type="Proteomes" id="UP000594454"/>
    </source>
</evidence>
<dbReference type="OrthoDB" id="7951178at2759"/>
<feature type="compositionally biased region" description="Polar residues" evidence="1">
    <location>
        <begin position="117"/>
        <end position="130"/>
    </location>
</feature>
<evidence type="ECO:0000313" key="3">
    <source>
        <dbReference type="EMBL" id="CAD7079297.1"/>
    </source>
</evidence>
<feature type="domain" description="Myb/SANT-like DNA-binding" evidence="2">
    <location>
        <begin position="3"/>
        <end position="77"/>
    </location>
</feature>
<dbReference type="InParanoid" id="A0A7R8UFY1"/>
<feature type="compositionally biased region" description="Acidic residues" evidence="1">
    <location>
        <begin position="132"/>
        <end position="142"/>
    </location>
</feature>
<organism evidence="3 4">
    <name type="scientific">Hermetia illucens</name>
    <name type="common">Black soldier fly</name>
    <dbReference type="NCBI Taxonomy" id="343691"/>
    <lineage>
        <taxon>Eukaryota</taxon>
        <taxon>Metazoa</taxon>
        <taxon>Ecdysozoa</taxon>
        <taxon>Arthropoda</taxon>
        <taxon>Hexapoda</taxon>
        <taxon>Insecta</taxon>
        <taxon>Pterygota</taxon>
        <taxon>Neoptera</taxon>
        <taxon>Endopterygota</taxon>
        <taxon>Diptera</taxon>
        <taxon>Brachycera</taxon>
        <taxon>Stratiomyomorpha</taxon>
        <taxon>Stratiomyidae</taxon>
        <taxon>Hermetiinae</taxon>
        <taxon>Hermetia</taxon>
    </lineage>
</organism>
<dbReference type="InterPro" id="IPR044822">
    <property type="entry name" value="Myb_DNA-bind_4"/>
</dbReference>
<reference evidence="3 4" key="1">
    <citation type="submission" date="2020-11" db="EMBL/GenBank/DDBJ databases">
        <authorList>
            <person name="Wallbank WR R."/>
            <person name="Pardo Diaz C."/>
            <person name="Kozak K."/>
            <person name="Martin S."/>
            <person name="Jiggins C."/>
            <person name="Moest M."/>
            <person name="Warren A I."/>
            <person name="Generalovic N T."/>
            <person name="Byers J.R.P. K."/>
            <person name="Montejo-Kovacevich G."/>
            <person name="Yen C E."/>
        </authorList>
    </citation>
    <scope>NUCLEOTIDE SEQUENCE [LARGE SCALE GENOMIC DNA]</scope>
</reference>
<protein>
    <recommendedName>
        <fullName evidence="2">Myb/SANT-like DNA-binding domain-containing protein</fullName>
    </recommendedName>
</protein>
<dbReference type="Gene3D" id="1.10.10.60">
    <property type="entry name" value="Homeodomain-like"/>
    <property type="match status" value="1"/>
</dbReference>
<gene>
    <name evidence="3" type="ORF">HERILL_LOCUS2517</name>
</gene>
<name>A0A7R8UFY1_HERIL</name>
<accession>A0A7R8UFY1</accession>
<evidence type="ECO:0000259" key="2">
    <source>
        <dbReference type="Pfam" id="PF13837"/>
    </source>
</evidence>
<sequence length="243" mass="28286">MKRNFWTKTEVKCMLSVFKDLNIVQLLEQKTLPINDIYKRVEIEMGRRGFKMKTGKQIQSKWSQMKSAYICIKRNHKAEFYKMKDPEFRDDVAELVEADPGMKVPIPPLSMADCSSPCPSGSGQDDNTASLEEPDERMEDENEINHSTDPSEIVQCLEEPQEISYEAEEPVEQTKIHHKGEESPSRQGSYKKSFWRFMQQLKALELDLQEEFLMKQTRLLAEEPNTNQILKSTQELLEKGFSR</sequence>
<proteinExistence type="predicted"/>
<dbReference type="EMBL" id="LR899009">
    <property type="protein sequence ID" value="CAD7079297.1"/>
    <property type="molecule type" value="Genomic_DNA"/>
</dbReference>
<feature type="compositionally biased region" description="Basic and acidic residues" evidence="1">
    <location>
        <begin position="172"/>
        <end position="184"/>
    </location>
</feature>
<keyword evidence="4" id="KW-1185">Reference proteome</keyword>
<dbReference type="Pfam" id="PF13837">
    <property type="entry name" value="Myb_DNA-bind_4"/>
    <property type="match status" value="1"/>
</dbReference>
<feature type="region of interest" description="Disordered" evidence="1">
    <location>
        <begin position="170"/>
        <end position="190"/>
    </location>
</feature>